<feature type="domain" description="HTH marR-type" evidence="1">
    <location>
        <begin position="21"/>
        <end position="122"/>
    </location>
</feature>
<protein>
    <submittedName>
        <fullName evidence="2">DNA-binding MarR family transcriptional regulator</fullName>
    </submittedName>
</protein>
<dbReference type="InterPro" id="IPR036388">
    <property type="entry name" value="WH-like_DNA-bd_sf"/>
</dbReference>
<dbReference type="SUPFAM" id="SSF46785">
    <property type="entry name" value="Winged helix' DNA-binding domain"/>
    <property type="match status" value="1"/>
</dbReference>
<dbReference type="Gene3D" id="1.10.10.10">
    <property type="entry name" value="Winged helix-like DNA-binding domain superfamily/Winged helix DNA-binding domain"/>
    <property type="match status" value="1"/>
</dbReference>
<evidence type="ECO:0000259" key="1">
    <source>
        <dbReference type="SMART" id="SM00347"/>
    </source>
</evidence>
<dbReference type="SMART" id="SM00347">
    <property type="entry name" value="HTH_MARR"/>
    <property type="match status" value="1"/>
</dbReference>
<accession>A0A853C7T4</accession>
<dbReference type="AlphaFoldDB" id="A0A853C7T4"/>
<dbReference type="InterPro" id="IPR036390">
    <property type="entry name" value="WH_DNA-bd_sf"/>
</dbReference>
<dbReference type="InterPro" id="IPR039422">
    <property type="entry name" value="MarR/SlyA-like"/>
</dbReference>
<dbReference type="PANTHER" id="PTHR33164">
    <property type="entry name" value="TRANSCRIPTIONAL REGULATOR, MARR FAMILY"/>
    <property type="match status" value="1"/>
</dbReference>
<comment type="caution">
    <text evidence="2">The sequence shown here is derived from an EMBL/GenBank/DDBJ whole genome shotgun (WGS) entry which is preliminary data.</text>
</comment>
<dbReference type="Proteomes" id="UP000530424">
    <property type="component" value="Unassembled WGS sequence"/>
</dbReference>
<keyword evidence="3" id="KW-1185">Reference proteome</keyword>
<dbReference type="GO" id="GO:0003700">
    <property type="term" value="F:DNA-binding transcription factor activity"/>
    <property type="evidence" value="ECO:0007669"/>
    <property type="project" value="InterPro"/>
</dbReference>
<proteinExistence type="predicted"/>
<reference evidence="2 3" key="1">
    <citation type="submission" date="2020-07" db="EMBL/GenBank/DDBJ databases">
        <title>Sequencing the genomes of 1000 actinobacteria strains.</title>
        <authorList>
            <person name="Klenk H.-P."/>
        </authorList>
    </citation>
    <scope>NUCLEOTIDE SEQUENCE [LARGE SCALE GENOMIC DNA]</scope>
    <source>
        <strain evidence="2 3">DSM 103833</strain>
    </source>
</reference>
<dbReference type="Pfam" id="PF12802">
    <property type="entry name" value="MarR_2"/>
    <property type="match status" value="1"/>
</dbReference>
<name>A0A853C7T4_9ACTN</name>
<organism evidence="2 3">
    <name type="scientific">Nocardioides thalensis</name>
    <dbReference type="NCBI Taxonomy" id="1914755"/>
    <lineage>
        <taxon>Bacteria</taxon>
        <taxon>Bacillati</taxon>
        <taxon>Actinomycetota</taxon>
        <taxon>Actinomycetes</taxon>
        <taxon>Propionibacteriales</taxon>
        <taxon>Nocardioidaceae</taxon>
        <taxon>Nocardioides</taxon>
    </lineage>
</organism>
<dbReference type="EMBL" id="JACCFP010000001">
    <property type="protein sequence ID" value="NYJ03211.1"/>
    <property type="molecule type" value="Genomic_DNA"/>
</dbReference>
<dbReference type="GO" id="GO:0003677">
    <property type="term" value="F:DNA binding"/>
    <property type="evidence" value="ECO:0007669"/>
    <property type="project" value="UniProtKB-KW"/>
</dbReference>
<sequence length="153" mass="17037">MIDDDLVRAVGREVLRLSRRRVLTPAGAELDQSVFRILWAVAEHGPLSMRELEHELQVEQSTVSRQVKGAVALGLVELEATTGRRERLVRLTQAGRDAYERDGALRLAIFRETLSGLGRERVESLVRDLADLNDAIERTYSVSEGPRPPQPGG</sequence>
<keyword evidence="2" id="KW-0238">DNA-binding</keyword>
<dbReference type="InterPro" id="IPR000835">
    <property type="entry name" value="HTH_MarR-typ"/>
</dbReference>
<dbReference type="GO" id="GO:0006950">
    <property type="term" value="P:response to stress"/>
    <property type="evidence" value="ECO:0007669"/>
    <property type="project" value="TreeGrafter"/>
</dbReference>
<dbReference type="PANTHER" id="PTHR33164:SF57">
    <property type="entry name" value="MARR-FAMILY TRANSCRIPTIONAL REGULATOR"/>
    <property type="match status" value="1"/>
</dbReference>
<gene>
    <name evidence="2" type="ORF">HNR19_003909</name>
</gene>
<evidence type="ECO:0000313" key="2">
    <source>
        <dbReference type="EMBL" id="NYJ03211.1"/>
    </source>
</evidence>
<dbReference type="RefSeq" id="WP_179669483.1">
    <property type="nucleotide sequence ID" value="NZ_JACCFP010000001.1"/>
</dbReference>
<evidence type="ECO:0000313" key="3">
    <source>
        <dbReference type="Proteomes" id="UP000530424"/>
    </source>
</evidence>